<proteinExistence type="predicted"/>
<protein>
    <submittedName>
        <fullName evidence="1">Uncharacterized protein</fullName>
    </submittedName>
</protein>
<sequence>MKPIILNDGLNKKSLWNGCILASIAHAIMVAHYPELSYEHSWDGINYCVVDGSGGRGTITFKDKYCVGAFRNDNVTRTEFSSAIDFYTGAPHDVLELSEYETLEYLLEERDDGKSSPSITTAFWADDDKIFSNDNIVRLIQNGGYLLEKQLMEYDSAVESWRDYYEMTNVQVDLLESIYTRKIKNPEAKIILTKREIEMIGTDDHEGLSESKTSFEEIGIEWES</sequence>
<evidence type="ECO:0000313" key="1">
    <source>
        <dbReference type="EMBL" id="GIO29018.1"/>
    </source>
</evidence>
<reference evidence="1" key="1">
    <citation type="submission" date="2021-03" db="EMBL/GenBank/DDBJ databases">
        <title>Antimicrobial resistance genes in bacteria isolated from Japanese honey, and their potential for conferring macrolide and lincosamide resistance in the American foulbrood pathogen Paenibacillus larvae.</title>
        <authorList>
            <person name="Okamoto M."/>
            <person name="Kumagai M."/>
            <person name="Kanamori H."/>
            <person name="Takamatsu D."/>
        </authorList>
    </citation>
    <scope>NUCLEOTIDE SEQUENCE</scope>
    <source>
        <strain evidence="1">J2TS6</strain>
    </source>
</reference>
<keyword evidence="2" id="KW-1185">Reference proteome</keyword>
<organism evidence="1 2">
    <name type="scientific">Paenibacillus albilobatus</name>
    <dbReference type="NCBI Taxonomy" id="2716884"/>
    <lineage>
        <taxon>Bacteria</taxon>
        <taxon>Bacillati</taxon>
        <taxon>Bacillota</taxon>
        <taxon>Bacilli</taxon>
        <taxon>Bacillales</taxon>
        <taxon>Paenibacillaceae</taxon>
        <taxon>Paenibacillus</taxon>
    </lineage>
</organism>
<name>A0A919XCQ3_9BACL</name>
<dbReference type="RefSeq" id="WP_160041909.1">
    <property type="nucleotide sequence ID" value="NZ_BORQ01000001.1"/>
</dbReference>
<comment type="caution">
    <text evidence="1">The sequence shown here is derived from an EMBL/GenBank/DDBJ whole genome shotgun (WGS) entry which is preliminary data.</text>
</comment>
<dbReference type="Proteomes" id="UP000679779">
    <property type="component" value="Unassembled WGS sequence"/>
</dbReference>
<gene>
    <name evidence="1" type="ORF">J2TS6_01590</name>
</gene>
<evidence type="ECO:0000313" key="2">
    <source>
        <dbReference type="Proteomes" id="UP000679779"/>
    </source>
</evidence>
<dbReference type="EMBL" id="BORQ01000001">
    <property type="protein sequence ID" value="GIO29018.1"/>
    <property type="molecule type" value="Genomic_DNA"/>
</dbReference>
<dbReference type="AlphaFoldDB" id="A0A919XCQ3"/>
<accession>A0A919XCQ3</accession>